<comment type="caution">
    <text evidence="8">The sequence shown here is derived from an EMBL/GenBank/DDBJ whole genome shotgun (WGS) entry which is preliminary data.</text>
</comment>
<dbReference type="PANTHER" id="PTHR48051:SF46">
    <property type="entry name" value="LEUCINE RICH REPEAT-CONTAINING DOMAIN PROTEIN"/>
    <property type="match status" value="1"/>
</dbReference>
<comment type="catalytic activity">
    <reaction evidence="1">
        <text>S-ubiquitinyl-[E2 ubiquitin-conjugating enzyme]-L-cysteine + [acceptor protein]-L-lysine = [E2 ubiquitin-conjugating enzyme]-L-cysteine + N(6)-ubiquitinyl-[acceptor protein]-L-lysine.</text>
        <dbReference type="EC" id="2.3.2.27"/>
    </reaction>
</comment>
<keyword evidence="4" id="KW-0677">Repeat</keyword>
<keyword evidence="6" id="KW-0964">Secreted</keyword>
<evidence type="ECO:0000256" key="2">
    <source>
        <dbReference type="ARBA" id="ARBA00012483"/>
    </source>
</evidence>
<dbReference type="PROSITE" id="PS51450">
    <property type="entry name" value="LRR"/>
    <property type="match status" value="1"/>
</dbReference>
<dbReference type="EMBL" id="JBJHQF010000032">
    <property type="protein sequence ID" value="MFK9006247.1"/>
    <property type="molecule type" value="Genomic_DNA"/>
</dbReference>
<organism evidence="8 9">
    <name type="scientific">Pseudomonas pergaminensis</name>
    <dbReference type="NCBI Taxonomy" id="2853159"/>
    <lineage>
        <taxon>Bacteria</taxon>
        <taxon>Pseudomonadati</taxon>
        <taxon>Pseudomonadota</taxon>
        <taxon>Gammaproteobacteria</taxon>
        <taxon>Pseudomonadales</taxon>
        <taxon>Pseudomonadaceae</taxon>
        <taxon>Pseudomonas</taxon>
    </lineage>
</organism>
<reference evidence="8 9" key="1">
    <citation type="submission" date="2024-11" db="EMBL/GenBank/DDBJ databases">
        <authorList>
            <person name="Lucas J.A."/>
        </authorList>
    </citation>
    <scope>NUCLEOTIDE SEQUENCE [LARGE SCALE GENOMIC DNA]</scope>
    <source>
        <strain evidence="8 9">Z 7.15</strain>
    </source>
</reference>
<feature type="active site" description="Glycyl thioester intermediate" evidence="6">
    <location>
        <position position="1422"/>
    </location>
</feature>
<dbReference type="Pfam" id="PF14496">
    <property type="entry name" value="NEL"/>
    <property type="match status" value="1"/>
</dbReference>
<comment type="PTM">
    <text evidence="6">Ubiquitinated in the presence of host E1 ubiquitin-activating enzyme, E2 ubiquitin-conjugating enzyme and ubiquitin.</text>
</comment>
<evidence type="ECO:0000259" key="7">
    <source>
        <dbReference type="PROSITE" id="PS52053"/>
    </source>
</evidence>
<keyword evidence="6" id="KW-0833">Ubl conjugation pathway</keyword>
<name>A0ABW8R2W9_9PSED</name>
<dbReference type="Gene3D" id="3.80.10.10">
    <property type="entry name" value="Ribonuclease Inhibitor"/>
    <property type="match status" value="1"/>
</dbReference>
<dbReference type="InterPro" id="IPR032675">
    <property type="entry name" value="LRR_dom_sf"/>
</dbReference>
<dbReference type="Pfam" id="PF13855">
    <property type="entry name" value="LRR_8"/>
    <property type="match status" value="1"/>
</dbReference>
<dbReference type="RefSeq" id="WP_406598609.1">
    <property type="nucleotide sequence ID" value="NZ_JBJHQF010000032.1"/>
</dbReference>
<evidence type="ECO:0000256" key="5">
    <source>
        <dbReference type="ARBA" id="ARBA00023026"/>
    </source>
</evidence>
<keyword evidence="6" id="KW-0832">Ubl conjugation</keyword>
<evidence type="ECO:0000256" key="3">
    <source>
        <dbReference type="ARBA" id="ARBA00022614"/>
    </source>
</evidence>
<keyword evidence="9" id="KW-1185">Reference proteome</keyword>
<feature type="domain" description="NEL" evidence="7">
    <location>
        <begin position="1325"/>
        <end position="1653"/>
    </location>
</feature>
<dbReference type="Proteomes" id="UP001623008">
    <property type="component" value="Unassembled WGS sequence"/>
</dbReference>
<sequence length="1683" mass="191031">MSSTLPPTPATADKGPHYSLIQRSLPAWLRDTTLPRAEALRATTLGIAPWYKAISQEQAKRLKAANARAWISQNVLDKRLDAVKAVHTFAEPLLVEALKTRHGIEDNVHDTYLFLHIEKGTVIKGTTSRTVSLLDAALQNFSESETFSDSSSYISRPDQRGHFDVKPLRQRMSIKQFVTLCRELDLGAQYQQHLQQHLLPPRQEDKDSLKAQVIASQQAQLSAAIHMALAKKDITQATFHLLMRTLRGEQGVMQHYQLQMMDSLLTGILLIAVDLERASEVARVIAYIPHDPHSPVKDYPSAHAFMTELTDKLRTPGYRKFFSQFVDHGQREAFFTNLEHRLSIVQWHRRQDPLDSRPSWRDTPVTQPRLQYAALPITCDLWEQLYQQKLNKILNDARQLAVSTADVDSRARWAWWDSVSTLLKQILNDALMVVTPFVPFLGELMMAYTAYQLLDEVVEGVVDLAEGQALEAAEHFLGILSETVELAAFGVGGKLAELLPSPFVNQLKPVQVQGKTRLWNPDLAPYTQKDLALPADSQPDTLGLHSHAGQRLLPLDDEHYAVSINPANGEHRIRHPSREDAYAPRLQHNGQGAWTHEAENPRTWDDDKLMRRLSHWAQALDGPTLEQIRDNSGTETGVLRAVHADNTPPPPLLLDTLKRFRINQQTHQLSQHIRAGEAADTTTYWSPHLAVELPGWPASKSIRVYEDASLTGDHLHFADAEAPDTLDISRQALNEGKLPEQLVDFLDEDQLQAMLSPLPTDRAARVTALRERLADLLASSHREVFNYLYRHSEMPGSTYQVLVRQTEPTLPKTLMQTLHEHARPEELKAMDEQRYLPLRLKNLARDLAVYARATHAHEGFYDPVHLTPDTERMTLNTLKRYSDVFADLRVEIREHSPIGELHCEAGPHDARQVRVVVRDPQGHYTLYDNDRQTLHAASDFYDALLQALPAERRAPWKDASALQAWLMEHLATLEERRTALDSPPAPPAVARTTEQLLQKPMFQWASKMLCVGPPSLESRIKALYPKLREEVIRERVQLYDSPDGEQALKDLEREKKVLLEQLDHWVQSPTRYHGGDRVSQDAERMVRLVLSKKIRHCWEDVSIGFLDAFGEANAGGLLNLEKLPLAAGLYPETLPTHAFEFVTALNINKTEFHDGIGAFLSLFPNLRTLDLSDNQLTRLPEALTGMPRLTQLGLGSNPLRWDSESLEKLENLTHLNALDLSNNRLMTTAPNVSRMSHLRELYLDGTGIDQWPEGLFDQPRSEHFHLDLQNTQVTTVPQFLPWQPQAEIVARTRLDRNRLNLDDQERLVSYRIAAGLDPYRTYPPRGAEDSLFWIDAGLSDTQRASLQQRWDELEQEHGSQGFFEVIRSLQMPDRFDTFDDQLDYINNRPLLTQKVWRMLNAMHGDEPLRRLLFEMAGVPGNCADAGTQIFNNMGIETLLHELYRKRPRLAAPVFASRLAHLARQTARLDLINQAARREVARRLAPPEEGGLGLRLITDVVDGVPGTVDEVEVYLALQTALKHNMRLPWISTHMTYRRIASVDQTLIGQVRQAIVNAERRDGLVDNTLKVPFWDQYLKATHGDALARSNLKFQEDSARILELKDAQDEWAKAQASGAPDLAERKQTLTDLADELDVPHDHVLTGASMTDSTYQDLFDQLNNRQRALGQQLTRDALNYMPEFVEP</sequence>
<comment type="similarity">
    <text evidence="6">Belongs to the LRR-containing bacterial E3 ligase family.</text>
</comment>
<dbReference type="PANTHER" id="PTHR48051">
    <property type="match status" value="1"/>
</dbReference>
<evidence type="ECO:0000313" key="8">
    <source>
        <dbReference type="EMBL" id="MFK9006247.1"/>
    </source>
</evidence>
<evidence type="ECO:0000256" key="4">
    <source>
        <dbReference type="ARBA" id="ARBA00022737"/>
    </source>
</evidence>
<dbReference type="InterPro" id="IPR029487">
    <property type="entry name" value="NEL_dom"/>
</dbReference>
<dbReference type="InterPro" id="IPR046673">
    <property type="entry name" value="ToxA_N"/>
</dbReference>
<keyword evidence="6" id="KW-1035">Host cytoplasm</keyword>
<keyword evidence="3" id="KW-0433">Leucine-rich repeat</keyword>
<dbReference type="EC" id="2.3.2.27" evidence="2"/>
<proteinExistence type="inferred from homology"/>
<evidence type="ECO:0000256" key="6">
    <source>
        <dbReference type="PROSITE-ProRule" id="PRU01398"/>
    </source>
</evidence>
<dbReference type="InterPro" id="IPR003591">
    <property type="entry name" value="Leu-rich_rpt_typical-subtyp"/>
</dbReference>
<protein>
    <recommendedName>
        <fullName evidence="2">RING-type E3 ubiquitin transferase</fullName>
        <ecNumber evidence="2">2.3.2.27</ecNumber>
    </recommendedName>
</protein>
<dbReference type="Gene3D" id="1.20.58.360">
    <property type="entry name" value="Shigella T3SS effector IpaH defines"/>
    <property type="match status" value="1"/>
</dbReference>
<dbReference type="SMART" id="SM00369">
    <property type="entry name" value="LRR_TYP"/>
    <property type="match status" value="3"/>
</dbReference>
<dbReference type="PROSITE" id="PS52053">
    <property type="entry name" value="NEL"/>
    <property type="match status" value="1"/>
</dbReference>
<keyword evidence="6" id="KW-0808">Transferase</keyword>
<dbReference type="InterPro" id="IPR001611">
    <property type="entry name" value="Leu-rich_rpt"/>
</dbReference>
<evidence type="ECO:0000256" key="1">
    <source>
        <dbReference type="ARBA" id="ARBA00000900"/>
    </source>
</evidence>
<gene>
    <name evidence="8" type="ORF">ACJEBJ_19130</name>
</gene>
<keyword evidence="5" id="KW-0843">Virulence</keyword>
<dbReference type="InterPro" id="IPR050216">
    <property type="entry name" value="LRR_domain-containing"/>
</dbReference>
<evidence type="ECO:0000313" key="9">
    <source>
        <dbReference type="Proteomes" id="UP001623008"/>
    </source>
</evidence>
<dbReference type="PRINTS" id="PR00019">
    <property type="entry name" value="LEURICHRPT"/>
</dbReference>
<accession>A0ABW8R2W9</accession>
<dbReference type="SUPFAM" id="SSF52058">
    <property type="entry name" value="L domain-like"/>
    <property type="match status" value="1"/>
</dbReference>
<dbReference type="Pfam" id="PF20178">
    <property type="entry name" value="ToxA_N"/>
    <property type="match status" value="1"/>
</dbReference>